<dbReference type="GO" id="GO:0042777">
    <property type="term" value="P:proton motive force-driven plasma membrane ATP synthesis"/>
    <property type="evidence" value="ECO:0007669"/>
    <property type="project" value="UniProtKB-UniRule"/>
</dbReference>
<evidence type="ECO:0000256" key="8">
    <source>
        <dbReference type="ARBA" id="ARBA00023065"/>
    </source>
</evidence>
<dbReference type="GO" id="GO:0005886">
    <property type="term" value="C:plasma membrane"/>
    <property type="evidence" value="ECO:0007669"/>
    <property type="project" value="UniProtKB-SubCell"/>
</dbReference>
<keyword evidence="7 13" id="KW-0375">Hydrogen ion transport</keyword>
<dbReference type="Proteomes" id="UP000501094">
    <property type="component" value="Chromosome"/>
</dbReference>
<dbReference type="NCBIfam" id="NF004146">
    <property type="entry name" value="PRK05621.1-4"/>
    <property type="match status" value="1"/>
</dbReference>
<evidence type="ECO:0000256" key="7">
    <source>
        <dbReference type="ARBA" id="ARBA00022781"/>
    </source>
</evidence>
<gene>
    <name evidence="13" type="primary">atpG</name>
    <name evidence="14" type="ORF">E5R92_05170</name>
</gene>
<dbReference type="InterPro" id="IPR000131">
    <property type="entry name" value="ATP_synth_F1_gsu"/>
</dbReference>
<comment type="function">
    <text evidence="1 13">Produces ATP from ADP in the presence of a proton gradient across the membrane. The gamma chain is believed to be important in regulating ATPase activity and the flow of protons through the CF(0) complex.</text>
</comment>
<dbReference type="RefSeq" id="WP_168607031.1">
    <property type="nucleotide sequence ID" value="NZ_CP038852.1"/>
</dbReference>
<evidence type="ECO:0000256" key="4">
    <source>
        <dbReference type="ARBA" id="ARBA00022448"/>
    </source>
</evidence>
<dbReference type="PANTHER" id="PTHR11693">
    <property type="entry name" value="ATP SYNTHASE GAMMA CHAIN"/>
    <property type="match status" value="1"/>
</dbReference>
<dbReference type="AlphaFoldDB" id="A0A6H1Q3U3"/>
<dbReference type="Pfam" id="PF00231">
    <property type="entry name" value="ATP-synt"/>
    <property type="match status" value="1"/>
</dbReference>
<evidence type="ECO:0000256" key="10">
    <source>
        <dbReference type="ARBA" id="ARBA00023196"/>
    </source>
</evidence>
<proteinExistence type="inferred from homology"/>
<evidence type="ECO:0000256" key="2">
    <source>
        <dbReference type="ARBA" id="ARBA00004170"/>
    </source>
</evidence>
<evidence type="ECO:0000256" key="6">
    <source>
        <dbReference type="ARBA" id="ARBA00022519"/>
    </source>
</evidence>
<evidence type="ECO:0000256" key="3">
    <source>
        <dbReference type="ARBA" id="ARBA00007681"/>
    </source>
</evidence>
<comment type="subcellular location">
    <subcellularLocation>
        <location evidence="13">Cell membrane</location>
        <topology evidence="13">Peripheral membrane protein</topology>
    </subcellularLocation>
    <subcellularLocation>
        <location evidence="2">Membrane</location>
        <topology evidence="2">Peripheral membrane protein</topology>
    </subcellularLocation>
    <subcellularLocation>
        <location evidence="12">Thylakoid</location>
    </subcellularLocation>
</comment>
<evidence type="ECO:0000256" key="1">
    <source>
        <dbReference type="ARBA" id="ARBA00003456"/>
    </source>
</evidence>
<keyword evidence="5 13" id="KW-1003">Cell membrane</keyword>
<keyword evidence="6" id="KW-0997">Cell inner membrane</keyword>
<dbReference type="GO" id="GO:0005524">
    <property type="term" value="F:ATP binding"/>
    <property type="evidence" value="ECO:0007669"/>
    <property type="project" value="UniProtKB-UniRule"/>
</dbReference>
<dbReference type="FunFam" id="1.10.287.80:FF:000003">
    <property type="entry name" value="ATP synthase gamma chain, chloroplastic"/>
    <property type="match status" value="1"/>
</dbReference>
<dbReference type="GO" id="GO:0046933">
    <property type="term" value="F:proton-transporting ATP synthase activity, rotational mechanism"/>
    <property type="evidence" value="ECO:0007669"/>
    <property type="project" value="UniProtKB-UniRule"/>
</dbReference>
<evidence type="ECO:0000313" key="14">
    <source>
        <dbReference type="EMBL" id="QIZ21170.1"/>
    </source>
</evidence>
<dbReference type="NCBIfam" id="TIGR01146">
    <property type="entry name" value="ATPsyn_F1gamma"/>
    <property type="match status" value="1"/>
</dbReference>
<dbReference type="PIRSF" id="PIRSF039089">
    <property type="entry name" value="ATP_synthase_gamma"/>
    <property type="match status" value="1"/>
</dbReference>
<dbReference type="SUPFAM" id="SSF52943">
    <property type="entry name" value="ATP synthase (F1-ATPase), gamma subunit"/>
    <property type="match status" value="1"/>
</dbReference>
<dbReference type="InterPro" id="IPR035968">
    <property type="entry name" value="ATP_synth_F1_ATPase_gsu"/>
</dbReference>
<dbReference type="HAMAP" id="MF_00815">
    <property type="entry name" value="ATP_synth_gamma_bact"/>
    <property type="match status" value="1"/>
</dbReference>
<comment type="subunit">
    <text evidence="13">F-type ATPases have 2 components, CF(1) - the catalytic core - and CF(0) - the membrane proton channel. CF(1) has five subunits: alpha(3), beta(3), gamma(1), delta(1), epsilon(1). CF(0) has three main subunits: a, b and c.</text>
</comment>
<keyword evidence="4 13" id="KW-0813">Transport</keyword>
<keyword evidence="9 13" id="KW-0472">Membrane</keyword>
<dbReference type="FunFam" id="1.10.287.80:FF:000001">
    <property type="entry name" value="ATP synthase gamma chain"/>
    <property type="match status" value="1"/>
</dbReference>
<dbReference type="GO" id="GO:0045259">
    <property type="term" value="C:proton-transporting ATP synthase complex"/>
    <property type="evidence" value="ECO:0007669"/>
    <property type="project" value="UniProtKB-KW"/>
</dbReference>
<evidence type="ECO:0000256" key="13">
    <source>
        <dbReference type="HAMAP-Rule" id="MF_00815"/>
    </source>
</evidence>
<keyword evidence="15" id="KW-1185">Reference proteome</keyword>
<evidence type="ECO:0000256" key="9">
    <source>
        <dbReference type="ARBA" id="ARBA00023136"/>
    </source>
</evidence>
<dbReference type="KEGG" id="peg:E5R92_05170"/>
<dbReference type="Gene3D" id="1.10.287.80">
    <property type="entry name" value="ATP synthase, gamma subunit, helix hairpin domain"/>
    <property type="match status" value="1"/>
</dbReference>
<evidence type="ECO:0000313" key="15">
    <source>
        <dbReference type="Proteomes" id="UP000501094"/>
    </source>
</evidence>
<keyword evidence="11 13" id="KW-0066">ATP synthesis</keyword>
<dbReference type="GO" id="GO:0009579">
    <property type="term" value="C:thylakoid"/>
    <property type="evidence" value="ECO:0007669"/>
    <property type="project" value="UniProtKB-SubCell"/>
</dbReference>
<dbReference type="Gene3D" id="3.40.1380.10">
    <property type="match status" value="1"/>
</dbReference>
<dbReference type="PANTHER" id="PTHR11693:SF22">
    <property type="entry name" value="ATP SYNTHASE SUBUNIT GAMMA, MITOCHONDRIAL"/>
    <property type="match status" value="1"/>
</dbReference>
<protein>
    <recommendedName>
        <fullName evidence="13">ATP synthase gamma chain</fullName>
    </recommendedName>
    <alternativeName>
        <fullName evidence="13">ATP synthase F1 sector gamma subunit</fullName>
    </alternativeName>
    <alternativeName>
        <fullName evidence="13">F-ATPase gamma subunit</fullName>
    </alternativeName>
</protein>
<evidence type="ECO:0000256" key="11">
    <source>
        <dbReference type="ARBA" id="ARBA00023310"/>
    </source>
</evidence>
<evidence type="ECO:0000256" key="12">
    <source>
        <dbReference type="ARBA" id="ARBA00060385"/>
    </source>
</evidence>
<name>A0A6H1Q3U3_9PROT</name>
<dbReference type="PROSITE" id="PS00153">
    <property type="entry name" value="ATPASE_GAMMA"/>
    <property type="match status" value="1"/>
</dbReference>
<accession>A0A6H1Q3U3</accession>
<evidence type="ECO:0000256" key="5">
    <source>
        <dbReference type="ARBA" id="ARBA00022475"/>
    </source>
</evidence>
<dbReference type="InterPro" id="IPR023632">
    <property type="entry name" value="ATP_synth_F1_gsu_CS"/>
</dbReference>
<keyword evidence="8 13" id="KW-0406">Ion transport</keyword>
<organism evidence="14 15">
    <name type="scientific">Candidatus Pelagibacter giovannonii</name>
    <dbReference type="NCBI Taxonomy" id="2563896"/>
    <lineage>
        <taxon>Bacteria</taxon>
        <taxon>Pseudomonadati</taxon>
        <taxon>Pseudomonadota</taxon>
        <taxon>Alphaproteobacteria</taxon>
        <taxon>Candidatus Pelagibacterales</taxon>
        <taxon>Candidatus Pelagibacteraceae</taxon>
        <taxon>Candidatus Pelagibacter</taxon>
    </lineage>
</organism>
<sequence length="291" mass="32702">MATLDDLKKRIASVKSTQKITKAMKMVAAAKLRRAQENAEKGRPYSEKMNNIILNLSSGISDKENAPKLLSGTGEDKVHLCIVLTSDRGLCGGFNTNIIKKAKAYFQKISDEGKTLKIITVGSKGYDQLKRVYKDDIVERISFKDSKTINYLDAEKVGKMIIENFEKEEFDVCTIFYNKFKNVITQIPQEQQIIPLKTSEAEENSSEDNYEFEPDEDEILSNLLPKNISTQIFKAMLENSASEQGSRMSAMDNATRNAGEMVDKLTIEYNRSRQAAITKELIEIISGAESL</sequence>
<reference evidence="14 15" key="1">
    <citation type="journal article" date="2020" name="Nat. Microbiol.">
        <title>Lysogenic host-virus interactions in SAR11 marine bacteria.</title>
        <authorList>
            <person name="Morris R.M."/>
            <person name="Cain K.R."/>
            <person name="Hvorecny K.L."/>
            <person name="Kollman J.M."/>
        </authorList>
    </citation>
    <scope>NUCLEOTIDE SEQUENCE [LARGE SCALE GENOMIC DNA]</scope>
    <source>
        <strain evidence="14 15">NP1</strain>
    </source>
</reference>
<dbReference type="EMBL" id="CP038852">
    <property type="protein sequence ID" value="QIZ21170.1"/>
    <property type="molecule type" value="Genomic_DNA"/>
</dbReference>
<keyword evidence="10 13" id="KW-0139">CF(1)</keyword>
<comment type="similarity">
    <text evidence="3 13">Belongs to the ATPase gamma chain family.</text>
</comment>
<dbReference type="PRINTS" id="PR00126">
    <property type="entry name" value="ATPASEGAMMA"/>
</dbReference>
<dbReference type="CDD" id="cd12151">
    <property type="entry name" value="F1-ATPase_gamma"/>
    <property type="match status" value="1"/>
</dbReference>